<evidence type="ECO:0000256" key="1">
    <source>
        <dbReference type="ARBA" id="ARBA00006139"/>
    </source>
</evidence>
<feature type="transmembrane region" description="Helical" evidence="9">
    <location>
        <begin position="66"/>
        <end position="85"/>
    </location>
</feature>
<protein>
    <recommendedName>
        <fullName evidence="9">Lipoprotein signal peptidase</fullName>
        <ecNumber evidence="9">3.4.23.36</ecNumber>
    </recommendedName>
    <alternativeName>
        <fullName evidence="9">Prolipoprotein signal peptidase</fullName>
    </alternativeName>
    <alternativeName>
        <fullName evidence="9">Signal peptidase II</fullName>
        <shortName evidence="9">SPase II</shortName>
    </alternativeName>
</protein>
<dbReference type="PANTHER" id="PTHR33695">
    <property type="entry name" value="LIPOPROTEIN SIGNAL PEPTIDASE"/>
    <property type="match status" value="1"/>
</dbReference>
<dbReference type="GO" id="GO:0006508">
    <property type="term" value="P:proteolysis"/>
    <property type="evidence" value="ECO:0007669"/>
    <property type="project" value="UniProtKB-KW"/>
</dbReference>
<comment type="catalytic activity">
    <reaction evidence="9 10">
        <text>Release of signal peptides from bacterial membrane prolipoproteins. Hydrolyzes -Xaa-Yaa-Zaa-|-(S,diacylglyceryl)Cys-, in which Xaa is hydrophobic (preferably Leu), and Yaa (Ala or Ser) and Zaa (Gly or Ala) have small, neutral side chains.</text>
        <dbReference type="EC" id="3.4.23.36"/>
    </reaction>
</comment>
<comment type="caution">
    <text evidence="12">The sequence shown here is derived from an EMBL/GenBank/DDBJ whole genome shotgun (WGS) entry which is preliminary data.</text>
</comment>
<dbReference type="EC" id="3.4.23.36" evidence="9"/>
<comment type="subcellular location">
    <subcellularLocation>
        <location evidence="9">Cell membrane</location>
        <topology evidence="9">Multi-pass membrane protein</topology>
    </subcellularLocation>
</comment>
<evidence type="ECO:0000256" key="6">
    <source>
        <dbReference type="ARBA" id="ARBA00022801"/>
    </source>
</evidence>
<dbReference type="GO" id="GO:0005886">
    <property type="term" value="C:plasma membrane"/>
    <property type="evidence" value="ECO:0007669"/>
    <property type="project" value="UniProtKB-SubCell"/>
</dbReference>
<keyword evidence="2 9" id="KW-1003">Cell membrane</keyword>
<dbReference type="PRINTS" id="PR00781">
    <property type="entry name" value="LIPOSIGPTASE"/>
</dbReference>
<comment type="pathway">
    <text evidence="9">Protein modification; lipoprotein biosynthesis (signal peptide cleavage).</text>
</comment>
<keyword evidence="6 9" id="KW-0378">Hydrolase</keyword>
<dbReference type="NCBIfam" id="TIGR00077">
    <property type="entry name" value="lspA"/>
    <property type="match status" value="1"/>
</dbReference>
<proteinExistence type="inferred from homology"/>
<reference evidence="12 13" key="1">
    <citation type="submission" date="2017-12" db="EMBL/GenBank/DDBJ databases">
        <title>Phylogenetic diversity of female urinary microbiome.</title>
        <authorList>
            <person name="Thomas-White K."/>
            <person name="Wolfe A.J."/>
        </authorList>
    </citation>
    <scope>NUCLEOTIDE SEQUENCE [LARGE SCALE GENOMIC DNA]</scope>
    <source>
        <strain evidence="12 13">UMB0250</strain>
    </source>
</reference>
<sequence>MDTSQSKSRYVIAGAIAIVAVVLDQVTKFWALSALADDTHPIPIIGSLLSFQLLHNSGAAFSLGETSTWIFTVLSVVIIGILIVGLSRSVRVSTAVCLGLLGGGAIGNLIDRLIQPPGIGVGHVVDFINYNGFFVGNVADIWIVVGAIWLAWEFSRDGAFAGEDNANDAPVVNLLGDEAAHE</sequence>
<dbReference type="InterPro" id="IPR001872">
    <property type="entry name" value="Peptidase_A8"/>
</dbReference>
<accession>A0A2I1I6L6</accession>
<dbReference type="OrthoDB" id="4308908at2"/>
<evidence type="ECO:0000256" key="8">
    <source>
        <dbReference type="ARBA" id="ARBA00023136"/>
    </source>
</evidence>
<keyword evidence="7 9" id="KW-1133">Transmembrane helix</keyword>
<feature type="active site" evidence="9">
    <location>
        <position position="126"/>
    </location>
</feature>
<keyword evidence="4 9" id="KW-0812">Transmembrane</keyword>
<evidence type="ECO:0000256" key="4">
    <source>
        <dbReference type="ARBA" id="ARBA00022692"/>
    </source>
</evidence>
<evidence type="ECO:0000256" key="5">
    <source>
        <dbReference type="ARBA" id="ARBA00022750"/>
    </source>
</evidence>
<dbReference type="AlphaFoldDB" id="A0A2I1I6L6"/>
<evidence type="ECO:0000256" key="10">
    <source>
        <dbReference type="RuleBase" id="RU000594"/>
    </source>
</evidence>
<evidence type="ECO:0000256" key="7">
    <source>
        <dbReference type="ARBA" id="ARBA00022989"/>
    </source>
</evidence>
<evidence type="ECO:0000313" key="13">
    <source>
        <dbReference type="Proteomes" id="UP000234545"/>
    </source>
</evidence>
<dbReference type="HAMAP" id="MF_00161">
    <property type="entry name" value="LspA"/>
    <property type="match status" value="1"/>
</dbReference>
<evidence type="ECO:0000256" key="3">
    <source>
        <dbReference type="ARBA" id="ARBA00022670"/>
    </source>
</evidence>
<keyword evidence="3 9" id="KW-0645">Protease</keyword>
<name>A0A2I1I6L6_9ACTO</name>
<dbReference type="UniPathway" id="UPA00665"/>
<keyword evidence="5 9" id="KW-0064">Aspartyl protease</keyword>
<organism evidence="12 13">
    <name type="scientific">Schaalia turicensis</name>
    <dbReference type="NCBI Taxonomy" id="131111"/>
    <lineage>
        <taxon>Bacteria</taxon>
        <taxon>Bacillati</taxon>
        <taxon>Actinomycetota</taxon>
        <taxon>Actinomycetes</taxon>
        <taxon>Actinomycetales</taxon>
        <taxon>Actinomycetaceae</taxon>
        <taxon>Schaalia</taxon>
    </lineage>
</organism>
<dbReference type="RefSeq" id="WP_101627291.1">
    <property type="nucleotide sequence ID" value="NZ_PKKJ01000001.1"/>
</dbReference>
<feature type="transmembrane region" description="Helical" evidence="9">
    <location>
        <begin position="92"/>
        <end position="110"/>
    </location>
</feature>
<dbReference type="PANTHER" id="PTHR33695:SF1">
    <property type="entry name" value="LIPOPROTEIN SIGNAL PEPTIDASE"/>
    <property type="match status" value="1"/>
</dbReference>
<dbReference type="EMBL" id="PKKJ01000001">
    <property type="protein sequence ID" value="PKY66777.1"/>
    <property type="molecule type" value="Genomic_DNA"/>
</dbReference>
<evidence type="ECO:0000256" key="11">
    <source>
        <dbReference type="RuleBase" id="RU004181"/>
    </source>
</evidence>
<evidence type="ECO:0000313" key="12">
    <source>
        <dbReference type="EMBL" id="PKY66777.1"/>
    </source>
</evidence>
<comment type="similarity">
    <text evidence="1 9 11">Belongs to the peptidase A8 family.</text>
</comment>
<evidence type="ECO:0000256" key="9">
    <source>
        <dbReference type="HAMAP-Rule" id="MF_00161"/>
    </source>
</evidence>
<dbReference type="GO" id="GO:0004190">
    <property type="term" value="F:aspartic-type endopeptidase activity"/>
    <property type="evidence" value="ECO:0007669"/>
    <property type="project" value="UniProtKB-UniRule"/>
</dbReference>
<feature type="transmembrane region" description="Helical" evidence="9">
    <location>
        <begin position="130"/>
        <end position="152"/>
    </location>
</feature>
<dbReference type="Proteomes" id="UP000234545">
    <property type="component" value="Unassembled WGS sequence"/>
</dbReference>
<dbReference type="Pfam" id="PF01252">
    <property type="entry name" value="Peptidase_A8"/>
    <property type="match status" value="1"/>
</dbReference>
<evidence type="ECO:0000256" key="2">
    <source>
        <dbReference type="ARBA" id="ARBA00022475"/>
    </source>
</evidence>
<gene>
    <name evidence="9 12" type="primary">lspA</name>
    <name evidence="12" type="ORF">CYJ25_00580</name>
</gene>
<dbReference type="PROSITE" id="PS00855">
    <property type="entry name" value="SPASE_II"/>
    <property type="match status" value="1"/>
</dbReference>
<feature type="active site" evidence="9">
    <location>
        <position position="140"/>
    </location>
</feature>
<comment type="function">
    <text evidence="9 10">This protein specifically catalyzes the removal of signal peptides from prolipoproteins.</text>
</comment>
<keyword evidence="8 9" id="KW-0472">Membrane</keyword>
<feature type="transmembrane region" description="Helical" evidence="9">
    <location>
        <begin position="12"/>
        <end position="31"/>
    </location>
</feature>